<evidence type="ECO:0000313" key="4">
    <source>
        <dbReference type="Proteomes" id="UP000007431"/>
    </source>
</evidence>
<feature type="compositionally biased region" description="Pro residues" evidence="2">
    <location>
        <begin position="352"/>
        <end position="364"/>
    </location>
</feature>
<keyword evidence="1" id="KW-0175">Coiled coil</keyword>
<feature type="compositionally biased region" description="Basic and acidic residues" evidence="2">
    <location>
        <begin position="486"/>
        <end position="500"/>
    </location>
</feature>
<organism evidence="4">
    <name type="scientific">Schizophyllum commune (strain H4-8 / FGSC 9210)</name>
    <name type="common">Split gill fungus</name>
    <dbReference type="NCBI Taxonomy" id="578458"/>
    <lineage>
        <taxon>Eukaryota</taxon>
        <taxon>Fungi</taxon>
        <taxon>Dikarya</taxon>
        <taxon>Basidiomycota</taxon>
        <taxon>Agaricomycotina</taxon>
        <taxon>Agaricomycetes</taxon>
        <taxon>Agaricomycetidae</taxon>
        <taxon>Agaricales</taxon>
        <taxon>Schizophyllaceae</taxon>
        <taxon>Schizophyllum</taxon>
    </lineage>
</organism>
<feature type="compositionally biased region" description="Polar residues" evidence="2">
    <location>
        <begin position="467"/>
        <end position="483"/>
    </location>
</feature>
<keyword evidence="4" id="KW-1185">Reference proteome</keyword>
<feature type="region of interest" description="Disordered" evidence="2">
    <location>
        <begin position="350"/>
        <end position="500"/>
    </location>
</feature>
<reference evidence="3 4" key="1">
    <citation type="journal article" date="2010" name="Nat. Biotechnol.">
        <title>Genome sequence of the model mushroom Schizophyllum commune.</title>
        <authorList>
            <person name="Ohm R.A."/>
            <person name="de Jong J.F."/>
            <person name="Lugones L.G."/>
            <person name="Aerts A."/>
            <person name="Kothe E."/>
            <person name="Stajich J.E."/>
            <person name="de Vries R.P."/>
            <person name="Record E."/>
            <person name="Levasseur A."/>
            <person name="Baker S.E."/>
            <person name="Bartholomew K.A."/>
            <person name="Coutinho P.M."/>
            <person name="Erdmann S."/>
            <person name="Fowler T.J."/>
            <person name="Gathman A.C."/>
            <person name="Lombard V."/>
            <person name="Henrissat B."/>
            <person name="Knabe N."/>
            <person name="Kuees U."/>
            <person name="Lilly W.W."/>
            <person name="Lindquist E."/>
            <person name="Lucas S."/>
            <person name="Magnuson J.K."/>
            <person name="Piumi F."/>
            <person name="Raudaskoski M."/>
            <person name="Salamov A."/>
            <person name="Schmutz J."/>
            <person name="Schwarze F.W.M.R."/>
            <person name="vanKuyk P.A."/>
            <person name="Horton J.S."/>
            <person name="Grigoriev I.V."/>
            <person name="Woesten H.A.B."/>
        </authorList>
    </citation>
    <scope>NUCLEOTIDE SEQUENCE [LARGE SCALE GENOMIC DNA]</scope>
    <source>
        <strain evidence="4">H4-8 / FGSC 9210</strain>
    </source>
</reference>
<accession>D8QM93</accession>
<dbReference type="EMBL" id="GL377321">
    <property type="protein sequence ID" value="EFI91024.1"/>
    <property type="molecule type" value="Genomic_DNA"/>
</dbReference>
<dbReference type="AlphaFoldDB" id="D8QM93"/>
<dbReference type="VEuPathDB" id="FungiDB:SCHCODRAFT_02499860"/>
<dbReference type="InParanoid" id="D8QM93"/>
<sequence length="500" mass="55158">MKFAARHNYMDILDAAAPHAIGTDLKTMKEILPASLILPWHPRELASLTRFVKVTFNDAYNQIALGLPGTLSSEVHIDEEAPNAHYNDYHDTYEACKLGDKRAEIWRSIQRDIALVVVDGGAQNLRSLDRLFSIDLFQRVAACDWCHGALLGYKFNTERQMKALRAKHPFSSYVGDYGDYDEDHKFFPHGCDYGHEGVNPRVDALRRRNEALAKEKEAIEVDKEALRIELQRAVDARARAEAEAAEARNVAVQAGQRAAEAAERSANAFRGLVVANDEIRQLRGEVSRLQDEAEATQKELLRAQRRARRLFKRLEQARAILHAGEDDDDDGSEEEGGIDVEMQEYKIDQQPDVPPTLTPPPEAQPLPSAAAYGAAPAEDGEGAIPPPAGAPLSIPATDSRAENSPRDPPPLVAPESYASTSAPFSIQTSRAITLPTLLGVQSPPQANPDEATEPTDNASTSKKRKWTTTIMKTWVGTNPSTTAPDLEVRDPKARARLDRK</sequence>
<gene>
    <name evidence="3" type="ORF">SCHCODRAFT_238910</name>
</gene>
<name>D8QM93_SCHCM</name>
<feature type="compositionally biased region" description="Low complexity" evidence="2">
    <location>
        <begin position="365"/>
        <end position="377"/>
    </location>
</feature>
<protein>
    <submittedName>
        <fullName evidence="3">Uncharacterized protein</fullName>
    </submittedName>
</protein>
<proteinExistence type="predicted"/>
<dbReference type="HOGENOM" id="CLU_545316_0_0_1"/>
<dbReference type="Proteomes" id="UP000007431">
    <property type="component" value="Unassembled WGS sequence"/>
</dbReference>
<feature type="coiled-coil region" evidence="1">
    <location>
        <begin position="202"/>
        <end position="320"/>
    </location>
</feature>
<evidence type="ECO:0000313" key="3">
    <source>
        <dbReference type="EMBL" id="EFI91024.1"/>
    </source>
</evidence>
<feature type="compositionally biased region" description="Polar residues" evidence="2">
    <location>
        <begin position="417"/>
        <end position="431"/>
    </location>
</feature>
<evidence type="ECO:0000256" key="1">
    <source>
        <dbReference type="SAM" id="Coils"/>
    </source>
</evidence>
<evidence type="ECO:0000256" key="2">
    <source>
        <dbReference type="SAM" id="MobiDB-lite"/>
    </source>
</evidence>